<dbReference type="GO" id="GO:0006817">
    <property type="term" value="P:phosphate ion transport"/>
    <property type="evidence" value="ECO:0007669"/>
    <property type="project" value="UniProtKB-KW"/>
</dbReference>
<dbReference type="InterPro" id="IPR000515">
    <property type="entry name" value="MetI-like"/>
</dbReference>
<evidence type="ECO:0000256" key="7">
    <source>
        <dbReference type="ARBA" id="ARBA00022989"/>
    </source>
</evidence>
<evidence type="ECO:0000256" key="1">
    <source>
        <dbReference type="ARBA" id="ARBA00004651"/>
    </source>
</evidence>
<dbReference type="AlphaFoldDB" id="A0A2D3WF61"/>
<name>A0A2D3WF61_9BACT</name>
<evidence type="ECO:0000256" key="2">
    <source>
        <dbReference type="ARBA" id="ARBA00007069"/>
    </source>
</evidence>
<dbReference type="PANTHER" id="PTHR30425:SF1">
    <property type="entry name" value="PHOSPHATE TRANSPORT SYSTEM PERMEASE PROTEIN PSTC"/>
    <property type="match status" value="1"/>
</dbReference>
<sequence length="288" mass="31048">MKHFNIGDFIFGNLARLMSISVLVILVSIFYVLYDHAKLAIDKLGFKFIFDTNWAPNVEQFGAFPAIYGTLSSTSIAMVLATPIALGIAIFLSEIVRGGIKTLIGTMIELLAAIPSIVYGMWGLFFFVPVIQALTHSSGIGTLTASVILAIMIIPFTAAVSRDAMDTTPDILKESAYALGATKWDVIKDVVIPFAKVGIIGSIILSLGRALGETMAVTFVMGNATRMPSSILEPATSIPVILANEFSEADGDLYYSSLFFLALILFVLSFGVIAVAKFVFLRKVRKNG</sequence>
<evidence type="ECO:0000259" key="11">
    <source>
        <dbReference type="PROSITE" id="PS50928"/>
    </source>
</evidence>
<dbReference type="Gene3D" id="1.10.3720.10">
    <property type="entry name" value="MetI-like"/>
    <property type="match status" value="1"/>
</dbReference>
<keyword evidence="4 10" id="KW-1003">Cell membrane</keyword>
<accession>A0A2D3WF61</accession>
<comment type="subcellular location">
    <subcellularLocation>
        <location evidence="1 9">Cell membrane</location>
        <topology evidence="1 9">Multi-pass membrane protein</topology>
    </subcellularLocation>
</comment>
<dbReference type="NCBIfam" id="TIGR02138">
    <property type="entry name" value="phosphate_pstC"/>
    <property type="match status" value="1"/>
</dbReference>
<feature type="transmembrane region" description="Helical" evidence="9">
    <location>
        <begin position="140"/>
        <end position="160"/>
    </location>
</feature>
<comment type="function">
    <text evidence="10">Part of the binding-protein-dependent transport system for phosphate; probably responsible for the translocation of the substrate across the membrane.</text>
</comment>
<evidence type="ECO:0000256" key="9">
    <source>
        <dbReference type="RuleBase" id="RU363032"/>
    </source>
</evidence>
<comment type="similarity">
    <text evidence="2 10">Belongs to the binding-protein-dependent transport system permease family. CysTW subfamily.</text>
</comment>
<dbReference type="STRING" id="366522.GCA_001548055_00550"/>
<keyword evidence="8 9" id="KW-0472">Membrane</keyword>
<evidence type="ECO:0000256" key="5">
    <source>
        <dbReference type="ARBA" id="ARBA00022592"/>
    </source>
</evidence>
<evidence type="ECO:0000256" key="4">
    <source>
        <dbReference type="ARBA" id="ARBA00022475"/>
    </source>
</evidence>
<dbReference type="RefSeq" id="WP_039673348.1">
    <property type="nucleotide sequence ID" value="NZ_AP014724.1"/>
</dbReference>
<gene>
    <name evidence="12" type="primary">pstC</name>
    <name evidence="12" type="ORF">CFH80_02380</name>
</gene>
<feature type="domain" description="ABC transmembrane type-1" evidence="11">
    <location>
        <begin position="67"/>
        <end position="276"/>
    </location>
</feature>
<dbReference type="GO" id="GO:0005886">
    <property type="term" value="C:plasma membrane"/>
    <property type="evidence" value="ECO:0007669"/>
    <property type="project" value="UniProtKB-SubCell"/>
</dbReference>
<feature type="transmembrane region" description="Helical" evidence="9">
    <location>
        <begin position="104"/>
        <end position="128"/>
    </location>
</feature>
<evidence type="ECO:0000256" key="10">
    <source>
        <dbReference type="RuleBase" id="RU363054"/>
    </source>
</evidence>
<dbReference type="CDD" id="cd06261">
    <property type="entry name" value="TM_PBP2"/>
    <property type="match status" value="1"/>
</dbReference>
<dbReference type="PROSITE" id="PS50928">
    <property type="entry name" value="ABC_TM1"/>
    <property type="match status" value="1"/>
</dbReference>
<dbReference type="InterPro" id="IPR051124">
    <property type="entry name" value="Phosphate_Transport_Permease"/>
</dbReference>
<comment type="caution">
    <text evidence="12">The sequence shown here is derived from an EMBL/GenBank/DDBJ whole genome shotgun (WGS) entry which is preliminary data.</text>
</comment>
<dbReference type="Pfam" id="PF00528">
    <property type="entry name" value="BPD_transp_1"/>
    <property type="match status" value="1"/>
</dbReference>
<dbReference type="InterPro" id="IPR011864">
    <property type="entry name" value="Phosphate_PstC"/>
</dbReference>
<evidence type="ECO:0000313" key="13">
    <source>
        <dbReference type="Proteomes" id="UP000231638"/>
    </source>
</evidence>
<dbReference type="EMBL" id="DLUG01000067">
    <property type="protein sequence ID" value="DAB36906.1"/>
    <property type="molecule type" value="Genomic_DNA"/>
</dbReference>
<keyword evidence="6 9" id="KW-0812">Transmembrane</keyword>
<evidence type="ECO:0000256" key="6">
    <source>
        <dbReference type="ARBA" id="ARBA00022692"/>
    </source>
</evidence>
<keyword evidence="3 9" id="KW-0813">Transport</keyword>
<organism evidence="12 13">
    <name type="scientific">Sulfurospirillum cavolei</name>
    <dbReference type="NCBI Taxonomy" id="366522"/>
    <lineage>
        <taxon>Bacteria</taxon>
        <taxon>Pseudomonadati</taxon>
        <taxon>Campylobacterota</taxon>
        <taxon>Epsilonproteobacteria</taxon>
        <taxon>Campylobacterales</taxon>
        <taxon>Sulfurospirillaceae</taxon>
        <taxon>Sulfurospirillum</taxon>
    </lineage>
</organism>
<evidence type="ECO:0000256" key="8">
    <source>
        <dbReference type="ARBA" id="ARBA00023136"/>
    </source>
</evidence>
<dbReference type="GO" id="GO:0005315">
    <property type="term" value="F:phosphate transmembrane transporter activity"/>
    <property type="evidence" value="ECO:0007669"/>
    <property type="project" value="InterPro"/>
</dbReference>
<keyword evidence="7 9" id="KW-1133">Transmembrane helix</keyword>
<feature type="transmembrane region" description="Helical" evidence="9">
    <location>
        <begin position="12"/>
        <end position="34"/>
    </location>
</feature>
<reference evidence="12 13" key="1">
    <citation type="journal article" date="2017" name="Front. Microbiol.">
        <title>Comparative Genomic Analysis of the Class Epsilonproteobacteria and Proposed Reclassification to Epsilonbacteraeota (phyl. nov.).</title>
        <authorList>
            <person name="Waite D.W."/>
            <person name="Vanwonterghem I."/>
            <person name="Rinke C."/>
            <person name="Parks D.H."/>
            <person name="Zhang Y."/>
            <person name="Takai K."/>
            <person name="Sievert S.M."/>
            <person name="Simon J."/>
            <person name="Campbell B.J."/>
            <person name="Hanson T.E."/>
            <person name="Woyke T."/>
            <person name="Klotz M.G."/>
            <person name="Hugenholtz P."/>
        </authorList>
    </citation>
    <scope>NUCLEOTIDE SEQUENCE [LARGE SCALE GENOMIC DNA]</scope>
    <source>
        <strain evidence="12">UBA11420</strain>
    </source>
</reference>
<protein>
    <recommendedName>
        <fullName evidence="10">Phosphate transport system permease protein</fullName>
    </recommendedName>
</protein>
<evidence type="ECO:0000256" key="3">
    <source>
        <dbReference type="ARBA" id="ARBA00022448"/>
    </source>
</evidence>
<feature type="transmembrane region" description="Helical" evidence="9">
    <location>
        <begin position="190"/>
        <end position="211"/>
    </location>
</feature>
<evidence type="ECO:0000313" key="12">
    <source>
        <dbReference type="EMBL" id="DAB36906.1"/>
    </source>
</evidence>
<proteinExistence type="inferred from homology"/>
<dbReference type="PANTHER" id="PTHR30425">
    <property type="entry name" value="PHOSPHATE TRANSPORT SYSTEM PERMEASE PROTEIN PST"/>
    <property type="match status" value="1"/>
</dbReference>
<keyword evidence="5 10" id="KW-0592">Phosphate transport</keyword>
<feature type="transmembrane region" description="Helical" evidence="9">
    <location>
        <begin position="253"/>
        <end position="280"/>
    </location>
</feature>
<dbReference type="Proteomes" id="UP000231638">
    <property type="component" value="Unassembled WGS sequence"/>
</dbReference>
<feature type="transmembrane region" description="Helical" evidence="9">
    <location>
        <begin position="66"/>
        <end position="92"/>
    </location>
</feature>
<dbReference type="SUPFAM" id="SSF161098">
    <property type="entry name" value="MetI-like"/>
    <property type="match status" value="1"/>
</dbReference>
<dbReference type="InterPro" id="IPR035906">
    <property type="entry name" value="MetI-like_sf"/>
</dbReference>